<dbReference type="InterPro" id="IPR036869">
    <property type="entry name" value="J_dom_sf"/>
</dbReference>
<feature type="domain" description="J" evidence="2">
    <location>
        <begin position="11"/>
        <end position="83"/>
    </location>
</feature>
<evidence type="ECO:0000259" key="2">
    <source>
        <dbReference type="PROSITE" id="PS50076"/>
    </source>
</evidence>
<name>A0AAW2QER6_SESRA</name>
<dbReference type="GO" id="GO:0008198">
    <property type="term" value="F:ferrous iron binding"/>
    <property type="evidence" value="ECO:0007669"/>
    <property type="project" value="TreeGrafter"/>
</dbReference>
<dbReference type="SMART" id="SM00271">
    <property type="entry name" value="DnaJ"/>
    <property type="match status" value="1"/>
</dbReference>
<evidence type="ECO:0000256" key="1">
    <source>
        <dbReference type="ARBA" id="ARBA00022833"/>
    </source>
</evidence>
<protein>
    <submittedName>
        <fullName evidence="3">Chaperone protein DnaJ</fullName>
    </submittedName>
</protein>
<dbReference type="PRINTS" id="PR00625">
    <property type="entry name" value="JDOMAIN"/>
</dbReference>
<evidence type="ECO:0000313" key="3">
    <source>
        <dbReference type="EMBL" id="KAL0366174.1"/>
    </source>
</evidence>
<dbReference type="PANTHER" id="PTHR45255:SF1">
    <property type="entry name" value="DNAJ HOMOLOG SUBFAMILY C MEMBER 24"/>
    <property type="match status" value="1"/>
</dbReference>
<sequence>MILSNNLSQKTHYEIIGVKEDASLEEIRKTYRSAILNYHPDKLQKKCETSNPEPELQNRFLEVQRAWETLADPRSRALYDCELRSMRQDAVTADDVSLEDMTIEDAGSCFELSYCCRCGDYFSVDSSELSEMGYRFLRNGSKISLQTQDLYPHLSFYHVALAPLKSGYILMPILHSRLSRVADLMSSLIQFAL</sequence>
<dbReference type="AlphaFoldDB" id="A0AAW2QER6"/>
<reference evidence="3" key="2">
    <citation type="journal article" date="2024" name="Plant">
        <title>Genomic evolution and insights into agronomic trait innovations of Sesamum species.</title>
        <authorList>
            <person name="Miao H."/>
            <person name="Wang L."/>
            <person name="Qu L."/>
            <person name="Liu H."/>
            <person name="Sun Y."/>
            <person name="Le M."/>
            <person name="Wang Q."/>
            <person name="Wei S."/>
            <person name="Zheng Y."/>
            <person name="Lin W."/>
            <person name="Duan Y."/>
            <person name="Cao H."/>
            <person name="Xiong S."/>
            <person name="Wang X."/>
            <person name="Wei L."/>
            <person name="Li C."/>
            <person name="Ma Q."/>
            <person name="Ju M."/>
            <person name="Zhao R."/>
            <person name="Li G."/>
            <person name="Mu C."/>
            <person name="Tian Q."/>
            <person name="Mei H."/>
            <person name="Zhang T."/>
            <person name="Gao T."/>
            <person name="Zhang H."/>
        </authorList>
    </citation>
    <scope>NUCLEOTIDE SEQUENCE</scope>
    <source>
        <strain evidence="3">G02</strain>
    </source>
</reference>
<reference evidence="3" key="1">
    <citation type="submission" date="2020-06" db="EMBL/GenBank/DDBJ databases">
        <authorList>
            <person name="Li T."/>
            <person name="Hu X."/>
            <person name="Zhang T."/>
            <person name="Song X."/>
            <person name="Zhang H."/>
            <person name="Dai N."/>
            <person name="Sheng W."/>
            <person name="Hou X."/>
            <person name="Wei L."/>
        </authorList>
    </citation>
    <scope>NUCLEOTIDE SEQUENCE</scope>
    <source>
        <strain evidence="3">G02</strain>
        <tissue evidence="3">Leaf</tissue>
    </source>
</reference>
<proteinExistence type="predicted"/>
<dbReference type="Gene3D" id="1.10.287.110">
    <property type="entry name" value="DnaJ domain"/>
    <property type="match status" value="1"/>
</dbReference>
<dbReference type="InterPro" id="IPR001623">
    <property type="entry name" value="DnaJ_domain"/>
</dbReference>
<comment type="caution">
    <text evidence="3">The sequence shown here is derived from an EMBL/GenBank/DDBJ whole genome shotgun (WGS) entry which is preliminary data.</text>
</comment>
<dbReference type="CDD" id="cd06257">
    <property type="entry name" value="DnaJ"/>
    <property type="match status" value="1"/>
</dbReference>
<dbReference type="PROSITE" id="PS50076">
    <property type="entry name" value="DNAJ_2"/>
    <property type="match status" value="1"/>
</dbReference>
<dbReference type="PANTHER" id="PTHR45255">
    <property type="entry name" value="DNAJ HOMOLOG SUBFAMILY C MEMBER 24"/>
    <property type="match status" value="1"/>
</dbReference>
<dbReference type="SUPFAM" id="SSF46565">
    <property type="entry name" value="Chaperone J-domain"/>
    <property type="match status" value="1"/>
</dbReference>
<accession>A0AAW2QER6</accession>
<dbReference type="InterPro" id="IPR036671">
    <property type="entry name" value="DPH_MB_sf"/>
</dbReference>
<dbReference type="GO" id="GO:0001671">
    <property type="term" value="F:ATPase activator activity"/>
    <property type="evidence" value="ECO:0007669"/>
    <property type="project" value="TreeGrafter"/>
</dbReference>
<dbReference type="EMBL" id="JACGWJ010000015">
    <property type="protein sequence ID" value="KAL0366174.1"/>
    <property type="molecule type" value="Genomic_DNA"/>
</dbReference>
<keyword evidence="1" id="KW-0862">Zinc</keyword>
<gene>
    <name evidence="3" type="ORF">Sradi_3507500</name>
</gene>
<organism evidence="3">
    <name type="scientific">Sesamum radiatum</name>
    <name type="common">Black benniseed</name>
    <dbReference type="NCBI Taxonomy" id="300843"/>
    <lineage>
        <taxon>Eukaryota</taxon>
        <taxon>Viridiplantae</taxon>
        <taxon>Streptophyta</taxon>
        <taxon>Embryophyta</taxon>
        <taxon>Tracheophyta</taxon>
        <taxon>Spermatophyta</taxon>
        <taxon>Magnoliopsida</taxon>
        <taxon>eudicotyledons</taxon>
        <taxon>Gunneridae</taxon>
        <taxon>Pentapetalae</taxon>
        <taxon>asterids</taxon>
        <taxon>lamiids</taxon>
        <taxon>Lamiales</taxon>
        <taxon>Pedaliaceae</taxon>
        <taxon>Sesamum</taxon>
    </lineage>
</organism>
<dbReference type="SUPFAM" id="SSF144217">
    <property type="entry name" value="CSL zinc finger"/>
    <property type="match status" value="1"/>
</dbReference>
<dbReference type="Gene3D" id="3.10.660.10">
    <property type="entry name" value="DPH Zinc finger"/>
    <property type="match status" value="1"/>
</dbReference>
<dbReference type="Pfam" id="PF00226">
    <property type="entry name" value="DnaJ"/>
    <property type="match status" value="1"/>
</dbReference>